<dbReference type="Gene3D" id="3.30.565.10">
    <property type="entry name" value="Histidine kinase-like ATPase, C-terminal domain"/>
    <property type="match status" value="1"/>
</dbReference>
<dbReference type="EMBL" id="JAHYXK010000004">
    <property type="protein sequence ID" value="MBW7466748.1"/>
    <property type="molecule type" value="Genomic_DNA"/>
</dbReference>
<dbReference type="SUPFAM" id="SSF55785">
    <property type="entry name" value="PYP-like sensor domain (PAS domain)"/>
    <property type="match status" value="5"/>
</dbReference>
<dbReference type="Gene3D" id="2.10.70.100">
    <property type="match status" value="1"/>
</dbReference>
<proteinExistence type="predicted"/>
<comment type="catalytic activity">
    <reaction evidence="1">
        <text>ATP + protein L-histidine = ADP + protein N-phospho-L-histidine.</text>
        <dbReference type="EC" id="2.7.13.3"/>
    </reaction>
</comment>
<dbReference type="PROSITE" id="PS50113">
    <property type="entry name" value="PAC"/>
    <property type="match status" value="3"/>
</dbReference>
<dbReference type="SUPFAM" id="SSF55874">
    <property type="entry name" value="ATPase domain of HSP90 chaperone/DNA topoisomerase II/histidine kinase"/>
    <property type="match status" value="1"/>
</dbReference>
<dbReference type="PANTHER" id="PTHR43304">
    <property type="entry name" value="PHYTOCHROME-LIKE PROTEIN CPH1"/>
    <property type="match status" value="1"/>
</dbReference>
<evidence type="ECO:0000259" key="7">
    <source>
        <dbReference type="PROSITE" id="PS50109"/>
    </source>
</evidence>
<evidence type="ECO:0000256" key="4">
    <source>
        <dbReference type="ARBA" id="ARBA00022679"/>
    </source>
</evidence>
<dbReference type="InterPro" id="IPR004358">
    <property type="entry name" value="Sig_transdc_His_kin-like_C"/>
</dbReference>
<gene>
    <name evidence="10" type="ORF">K0O23_06690</name>
</gene>
<feature type="domain" description="PAC" evidence="9">
    <location>
        <begin position="455"/>
        <end position="507"/>
    </location>
</feature>
<dbReference type="Pfam" id="PF02518">
    <property type="entry name" value="HATPase_c"/>
    <property type="match status" value="1"/>
</dbReference>
<dbReference type="Pfam" id="PF13596">
    <property type="entry name" value="PAS_10"/>
    <property type="match status" value="1"/>
</dbReference>
<dbReference type="InterPro" id="IPR052162">
    <property type="entry name" value="Sensor_kinase/Photoreceptor"/>
</dbReference>
<dbReference type="SMART" id="SM00387">
    <property type="entry name" value="HATPase_c"/>
    <property type="match status" value="1"/>
</dbReference>
<keyword evidence="6" id="KW-1133">Transmembrane helix</keyword>
<evidence type="ECO:0000256" key="3">
    <source>
        <dbReference type="ARBA" id="ARBA00022553"/>
    </source>
</evidence>
<evidence type="ECO:0000259" key="8">
    <source>
        <dbReference type="PROSITE" id="PS50112"/>
    </source>
</evidence>
<dbReference type="Pfam" id="PF08447">
    <property type="entry name" value="PAS_3"/>
    <property type="match status" value="3"/>
</dbReference>
<dbReference type="InterPro" id="IPR000014">
    <property type="entry name" value="PAS"/>
</dbReference>
<dbReference type="InterPro" id="IPR000700">
    <property type="entry name" value="PAS-assoc_C"/>
</dbReference>
<feature type="domain" description="Histidine kinase" evidence="7">
    <location>
        <begin position="903"/>
        <end position="1117"/>
    </location>
</feature>
<dbReference type="SUPFAM" id="SSF47384">
    <property type="entry name" value="Homodimeric domain of signal transducing histidine kinase"/>
    <property type="match status" value="1"/>
</dbReference>
<dbReference type="InterPro" id="IPR003594">
    <property type="entry name" value="HATPase_dom"/>
</dbReference>
<dbReference type="InterPro" id="IPR001610">
    <property type="entry name" value="PAC"/>
</dbReference>
<evidence type="ECO:0000256" key="6">
    <source>
        <dbReference type="SAM" id="Phobius"/>
    </source>
</evidence>
<evidence type="ECO:0000256" key="5">
    <source>
        <dbReference type="ARBA" id="ARBA00022777"/>
    </source>
</evidence>
<dbReference type="PANTHER" id="PTHR43304:SF1">
    <property type="entry name" value="PAC DOMAIN-CONTAINING PROTEIN"/>
    <property type="match status" value="1"/>
</dbReference>
<evidence type="ECO:0000313" key="10">
    <source>
        <dbReference type="EMBL" id="MBW7466748.1"/>
    </source>
</evidence>
<dbReference type="SMART" id="SM00086">
    <property type="entry name" value="PAC"/>
    <property type="match status" value="3"/>
</dbReference>
<dbReference type="Gene3D" id="1.10.287.130">
    <property type="match status" value="1"/>
</dbReference>
<evidence type="ECO:0000256" key="1">
    <source>
        <dbReference type="ARBA" id="ARBA00000085"/>
    </source>
</evidence>
<keyword evidence="6" id="KW-0812">Transmembrane</keyword>
<keyword evidence="6" id="KW-0472">Membrane</keyword>
<sequence length="1117" mass="128169">MQSSPGNKHFIFSSHRDQAVKLIGIIFTVLAVLLVGVGYISFVGAREIEENYSLHLSKTIQKLELINEIHLNNDKVNHLIERITDTSTLDVKETVSKLKEAHDTNTHLIRKLEIITTRAENKRILRRLIAYRKAYYHHTDSISELALRGRVNGAALYKRMYLTPVNHLHQQYLTKLSNNFQKSIDNRDTQSARLLSGFVKHQEILLLLVLLASGCAIFLTQYLFKRLRRENLDLSNEINKRQELQNELYKSQHIYKTLFDSNPIPMWIYDLKTLRILKSNTAASKEYGYTSEEFLKKKISDLKLENDLEHYLSHIIPNTRQHSVFQNVKHKRKNGSEFRVEVHSHALPEEEGTCPRLVVAVNVEVQFNAIEKIERNEKQLREISSSIPGAVYQFHMAEDKTFRFPFVSAGIKQLYGVSPEEIYDNPSILYEKVHPEDVEKIQQTVSESFERLTPWVLEFRVWQAEQKRYLWIRAHSLPTKREDGSVQWNGTFIDITRQKEAQQELARNEANLKALLDSSKKAVFLLDAELKVLSFNKIAVDYVRQIRRTDLTEGSKISNYINQSLLPDLKEDHALAMQGKEIVFETGSVDNWIEVAYKPAITKDKQVLGVALTINNITEQRNIIETIRKSEAQLAKAQALTKLGSWEYDFNKQLLTASGSFSEIFGLPASNTPLPYSTFESLYHPDDVELVSQHLQKTIDSKAVMAFDHRIVLPGGKIKYLHTIGEIIYDLYGKASKILGATQDISELKYKEQEAREAQEKLQATLENIPEVIFSADADLNMLYISPQVQKITGYKEAEVKGLAANWLKLVHPDDLDQFLASVTASLSSGIKFQYELRMITKDGESKWIELRYSPVTDSNGSVIRIDGSAADITDKKQEEARRTVLTEQLQKQNHHLQQFAYIVSHNLRAPIANILGLTSIYDRRRPEAMLNNRVIDNLVKSAQLLDSTIRDLNDILTIRSQINEGMEVIDFKQTLDHILSSISDIEVTEEAEIDFDFTEVPDIIAVKSYVYSIMLNLITNALKYRSESRKLKLQLKTFRVLDYICLEVQDNGQGINLEKDRDKVFGLYKRFHHHKEGKGIGLHLVKTQAELLGGKVEVDSQPDLGSIFKVYLKHQL</sequence>
<dbReference type="InterPro" id="IPR035965">
    <property type="entry name" value="PAS-like_dom_sf"/>
</dbReference>
<dbReference type="InterPro" id="IPR036097">
    <property type="entry name" value="HisK_dim/P_sf"/>
</dbReference>
<feature type="domain" description="PAS" evidence="8">
    <location>
        <begin position="758"/>
        <end position="830"/>
    </location>
</feature>
<dbReference type="InterPro" id="IPR036890">
    <property type="entry name" value="HATPase_C_sf"/>
</dbReference>
<feature type="transmembrane region" description="Helical" evidence="6">
    <location>
        <begin position="204"/>
        <end position="224"/>
    </location>
</feature>
<feature type="domain" description="PAC" evidence="9">
    <location>
        <begin position="833"/>
        <end position="885"/>
    </location>
</feature>
<keyword evidence="3" id="KW-0597">Phosphoprotein</keyword>
<dbReference type="PROSITE" id="PS50112">
    <property type="entry name" value="PAS"/>
    <property type="match status" value="3"/>
</dbReference>
<dbReference type="InterPro" id="IPR013655">
    <property type="entry name" value="PAS_fold_3"/>
</dbReference>
<dbReference type="EC" id="2.7.13.3" evidence="2"/>
<dbReference type="InterPro" id="IPR024478">
    <property type="entry name" value="HlyB_4HB_MCP"/>
</dbReference>
<evidence type="ECO:0000313" key="11">
    <source>
        <dbReference type="Proteomes" id="UP000813018"/>
    </source>
</evidence>
<evidence type="ECO:0000256" key="2">
    <source>
        <dbReference type="ARBA" id="ARBA00012438"/>
    </source>
</evidence>
<dbReference type="Proteomes" id="UP000813018">
    <property type="component" value="Unassembled WGS sequence"/>
</dbReference>
<dbReference type="NCBIfam" id="TIGR00229">
    <property type="entry name" value="sensory_box"/>
    <property type="match status" value="4"/>
</dbReference>
<dbReference type="CDD" id="cd00075">
    <property type="entry name" value="HATPase"/>
    <property type="match status" value="1"/>
</dbReference>
<feature type="domain" description="PAC" evidence="9">
    <location>
        <begin position="705"/>
        <end position="757"/>
    </location>
</feature>
<accession>A0ABS7CSF6</accession>
<dbReference type="SMART" id="SM00091">
    <property type="entry name" value="PAS"/>
    <property type="match status" value="5"/>
</dbReference>
<feature type="domain" description="PAS" evidence="8">
    <location>
        <begin position="251"/>
        <end position="309"/>
    </location>
</feature>
<name>A0ABS7CSF6_9BACT</name>
<dbReference type="Pfam" id="PF13426">
    <property type="entry name" value="PAS_9"/>
    <property type="match status" value="1"/>
</dbReference>
<organism evidence="10 11">
    <name type="scientific">Pontibacter aydingkolensis</name>
    <dbReference type="NCBI Taxonomy" id="1911536"/>
    <lineage>
        <taxon>Bacteria</taxon>
        <taxon>Pseudomonadati</taxon>
        <taxon>Bacteroidota</taxon>
        <taxon>Cytophagia</taxon>
        <taxon>Cytophagales</taxon>
        <taxon>Hymenobacteraceae</taxon>
        <taxon>Pontibacter</taxon>
    </lineage>
</organism>
<dbReference type="Pfam" id="PF12729">
    <property type="entry name" value="4HB_MCP_1"/>
    <property type="match status" value="1"/>
</dbReference>
<reference evidence="10 11" key="1">
    <citation type="journal article" date="2016" name="Int. J. Syst. Evol. Microbiol.">
        <title>Pontibacter aydingkolensis sp. nov., isolated from soil of a salt lake.</title>
        <authorList>
            <person name="Osman G."/>
            <person name="Zhang T."/>
            <person name="Lou K."/>
            <person name="Gao Y."/>
            <person name="Chang W."/>
            <person name="Lin Q."/>
            <person name="Yang H.M."/>
            <person name="Huo X.D."/>
            <person name="Wang N."/>
        </authorList>
    </citation>
    <scope>NUCLEOTIDE SEQUENCE [LARGE SCALE GENOMIC DNA]</scope>
    <source>
        <strain evidence="10 11">KACC 19255</strain>
    </source>
</reference>
<dbReference type="InterPro" id="IPR005467">
    <property type="entry name" value="His_kinase_dom"/>
</dbReference>
<protein>
    <recommendedName>
        <fullName evidence="2">histidine kinase</fullName>
        <ecNumber evidence="2">2.7.13.3</ecNumber>
    </recommendedName>
</protein>
<evidence type="ECO:0000259" key="9">
    <source>
        <dbReference type="PROSITE" id="PS50113"/>
    </source>
</evidence>
<keyword evidence="5" id="KW-0418">Kinase</keyword>
<feature type="domain" description="PAS" evidence="8">
    <location>
        <begin position="376"/>
        <end position="452"/>
    </location>
</feature>
<feature type="transmembrane region" description="Helical" evidence="6">
    <location>
        <begin position="20"/>
        <end position="42"/>
    </location>
</feature>
<dbReference type="Gene3D" id="3.30.450.20">
    <property type="entry name" value="PAS domain"/>
    <property type="match status" value="5"/>
</dbReference>
<dbReference type="CDD" id="cd00130">
    <property type="entry name" value="PAS"/>
    <property type="match status" value="4"/>
</dbReference>
<dbReference type="PRINTS" id="PR00344">
    <property type="entry name" value="BCTRLSENSOR"/>
</dbReference>
<keyword evidence="11" id="KW-1185">Reference proteome</keyword>
<dbReference type="RefSeq" id="WP_219876627.1">
    <property type="nucleotide sequence ID" value="NZ_JAHYXK010000004.1"/>
</dbReference>
<dbReference type="CDD" id="cd00082">
    <property type="entry name" value="HisKA"/>
    <property type="match status" value="1"/>
</dbReference>
<dbReference type="InterPro" id="IPR003661">
    <property type="entry name" value="HisK_dim/P_dom"/>
</dbReference>
<keyword evidence="4" id="KW-0808">Transferase</keyword>
<comment type="caution">
    <text evidence="10">The sequence shown here is derived from an EMBL/GenBank/DDBJ whole genome shotgun (WGS) entry which is preliminary data.</text>
</comment>
<dbReference type="PROSITE" id="PS50109">
    <property type="entry name" value="HIS_KIN"/>
    <property type="match status" value="1"/>
</dbReference>